<evidence type="ECO:0000313" key="8">
    <source>
        <dbReference type="Proteomes" id="UP000658131"/>
    </source>
</evidence>
<evidence type="ECO:0000313" key="7">
    <source>
        <dbReference type="EMBL" id="MBC8574869.1"/>
    </source>
</evidence>
<dbReference type="SUPFAM" id="SSF55120">
    <property type="entry name" value="Pseudouridine synthase"/>
    <property type="match status" value="1"/>
</dbReference>
<dbReference type="GO" id="GO:0160147">
    <property type="term" value="F:tRNA pseudouridine(38-40) synthase activity"/>
    <property type="evidence" value="ECO:0007669"/>
    <property type="project" value="UniProtKB-EC"/>
</dbReference>
<comment type="catalytic activity">
    <reaction evidence="4 5">
        <text>uridine(38/39/40) in tRNA = pseudouridine(38/39/40) in tRNA</text>
        <dbReference type="Rhea" id="RHEA:22376"/>
        <dbReference type="Rhea" id="RHEA-COMP:10085"/>
        <dbReference type="Rhea" id="RHEA-COMP:10087"/>
        <dbReference type="ChEBI" id="CHEBI:65314"/>
        <dbReference type="ChEBI" id="CHEBI:65315"/>
        <dbReference type="EC" id="5.4.99.12"/>
    </reaction>
</comment>
<comment type="caution">
    <text evidence="4">Lacks conserved residue(s) required for the propagation of feature annotation.</text>
</comment>
<dbReference type="CDD" id="cd02570">
    <property type="entry name" value="PseudoU_synth_EcTruA"/>
    <property type="match status" value="1"/>
</dbReference>
<feature type="domain" description="Pseudouridine synthase I TruA alpha/beta" evidence="6">
    <location>
        <begin position="144"/>
        <end position="245"/>
    </location>
</feature>
<dbReference type="InterPro" id="IPR020095">
    <property type="entry name" value="PsdUridine_synth_TruA_C"/>
</dbReference>
<dbReference type="PANTHER" id="PTHR11142:SF0">
    <property type="entry name" value="TRNA PSEUDOURIDINE SYNTHASE-LIKE 1"/>
    <property type="match status" value="1"/>
</dbReference>
<evidence type="ECO:0000259" key="6">
    <source>
        <dbReference type="Pfam" id="PF01416"/>
    </source>
</evidence>
<name>A0ABR7NEN6_9FIRM</name>
<comment type="function">
    <text evidence="4">Formation of pseudouridine at positions 38, 39 and 40 in the anticodon stem and loop of transfer RNAs.</text>
</comment>
<reference evidence="7 8" key="1">
    <citation type="submission" date="2020-08" db="EMBL/GenBank/DDBJ databases">
        <title>Genome public.</title>
        <authorList>
            <person name="Liu C."/>
            <person name="Sun Q."/>
        </authorList>
    </citation>
    <scope>NUCLEOTIDE SEQUENCE [LARGE SCALE GENOMIC DNA]</scope>
    <source>
        <strain evidence="7 8">BX1</strain>
    </source>
</reference>
<dbReference type="Pfam" id="PF01416">
    <property type="entry name" value="PseudoU_synth_1"/>
    <property type="match status" value="2"/>
</dbReference>
<keyword evidence="2 4" id="KW-0819">tRNA processing</keyword>
<comment type="similarity">
    <text evidence="1 4 5">Belongs to the tRNA pseudouridine synthase TruA family.</text>
</comment>
<evidence type="ECO:0000256" key="5">
    <source>
        <dbReference type="RuleBase" id="RU003792"/>
    </source>
</evidence>
<dbReference type="HAMAP" id="MF_00171">
    <property type="entry name" value="TruA"/>
    <property type="match status" value="1"/>
</dbReference>
<evidence type="ECO:0000256" key="4">
    <source>
        <dbReference type="HAMAP-Rule" id="MF_00171"/>
    </source>
</evidence>
<evidence type="ECO:0000256" key="2">
    <source>
        <dbReference type="ARBA" id="ARBA00022694"/>
    </source>
</evidence>
<keyword evidence="8" id="KW-1185">Reference proteome</keyword>
<feature type="active site" description="Nucleophile" evidence="4">
    <location>
        <position position="52"/>
    </location>
</feature>
<dbReference type="PANTHER" id="PTHR11142">
    <property type="entry name" value="PSEUDOURIDYLATE SYNTHASE"/>
    <property type="match status" value="1"/>
</dbReference>
<dbReference type="InterPro" id="IPR020103">
    <property type="entry name" value="PsdUridine_synth_cat_dom_sf"/>
</dbReference>
<sequence>MRNLLVTLRFDGRAFHGWQVQKNAPTVMQAFQDALESLFRTRPDVKGCSRTDAGVSALEYCVSFRLENPIPCERLMRALNTRLPSEIAATGCREVPPEFHARYSCAGKRYRYRILNAPVRDPFWEGLALYWPRPLDTGLLDRQAKDFLGTHDFSAFRNAGSGVEDPVRTVFECGVTRAGDLVELTVAGDGFLYNMVRIMAGTLLDMARGSVPVGSIPEILESRDRSRAGMTAPACGLILEKVFYPKL</sequence>
<organism evidence="7 8">
    <name type="scientific">Yanshouia hominis</name>
    <dbReference type="NCBI Taxonomy" id="2763673"/>
    <lineage>
        <taxon>Bacteria</taxon>
        <taxon>Bacillati</taxon>
        <taxon>Bacillota</taxon>
        <taxon>Clostridia</taxon>
        <taxon>Eubacteriales</taxon>
        <taxon>Oscillospiraceae</taxon>
        <taxon>Yanshouia</taxon>
    </lineage>
</organism>
<dbReference type="InterPro" id="IPR020097">
    <property type="entry name" value="PsdUridine_synth_TruA_a/b_dom"/>
</dbReference>
<evidence type="ECO:0000256" key="1">
    <source>
        <dbReference type="ARBA" id="ARBA00009375"/>
    </source>
</evidence>
<dbReference type="RefSeq" id="WP_262398564.1">
    <property type="nucleotide sequence ID" value="NZ_JACRTB010000001.1"/>
</dbReference>
<dbReference type="Proteomes" id="UP000658131">
    <property type="component" value="Unassembled WGS sequence"/>
</dbReference>
<dbReference type="PIRSF" id="PIRSF001430">
    <property type="entry name" value="tRNA_psdUrid_synth"/>
    <property type="match status" value="1"/>
</dbReference>
<dbReference type="EC" id="5.4.99.12" evidence="4"/>
<feature type="domain" description="Pseudouridine synthase I TruA alpha/beta" evidence="6">
    <location>
        <begin position="9"/>
        <end position="104"/>
    </location>
</feature>
<dbReference type="EMBL" id="JACRTB010000001">
    <property type="protein sequence ID" value="MBC8574869.1"/>
    <property type="molecule type" value="Genomic_DNA"/>
</dbReference>
<comment type="caution">
    <text evidence="7">The sequence shown here is derived from an EMBL/GenBank/DDBJ whole genome shotgun (WGS) entry which is preliminary data.</text>
</comment>
<accession>A0ABR7NEN6</accession>
<feature type="binding site" evidence="4">
    <location>
        <position position="110"/>
    </location>
    <ligand>
        <name>substrate</name>
    </ligand>
</feature>
<dbReference type="NCBIfam" id="TIGR00071">
    <property type="entry name" value="hisT_truA"/>
    <property type="match status" value="1"/>
</dbReference>
<comment type="subunit">
    <text evidence="4">Homodimer.</text>
</comment>
<protein>
    <recommendedName>
        <fullName evidence="4">tRNA pseudouridine synthase A</fullName>
        <ecNumber evidence="4">5.4.99.12</ecNumber>
    </recommendedName>
    <alternativeName>
        <fullName evidence="4">tRNA pseudouridine(38-40) synthase</fullName>
    </alternativeName>
    <alternativeName>
        <fullName evidence="4">tRNA pseudouridylate synthase I</fullName>
    </alternativeName>
    <alternativeName>
        <fullName evidence="4">tRNA-uridine isomerase I</fullName>
    </alternativeName>
</protein>
<dbReference type="InterPro" id="IPR020094">
    <property type="entry name" value="TruA/RsuA/RluB/E/F_N"/>
</dbReference>
<dbReference type="Gene3D" id="3.30.70.660">
    <property type="entry name" value="Pseudouridine synthase I, catalytic domain, C-terminal subdomain"/>
    <property type="match status" value="1"/>
</dbReference>
<keyword evidence="3 4" id="KW-0413">Isomerase</keyword>
<evidence type="ECO:0000256" key="3">
    <source>
        <dbReference type="ARBA" id="ARBA00023235"/>
    </source>
</evidence>
<dbReference type="InterPro" id="IPR001406">
    <property type="entry name" value="PsdUridine_synth_TruA"/>
</dbReference>
<gene>
    <name evidence="4 7" type="primary">truA</name>
    <name evidence="7" type="ORF">H8717_00380</name>
</gene>
<proteinExistence type="inferred from homology"/>
<dbReference type="Gene3D" id="3.30.70.580">
    <property type="entry name" value="Pseudouridine synthase I, catalytic domain, N-terminal subdomain"/>
    <property type="match status" value="1"/>
</dbReference>